<evidence type="ECO:0000259" key="1">
    <source>
        <dbReference type="Pfam" id="PF14576"/>
    </source>
</evidence>
<dbReference type="Pfam" id="PF14576">
    <property type="entry name" value="SEO_N"/>
    <property type="match status" value="1"/>
</dbReference>
<dbReference type="Proteomes" id="UP001630127">
    <property type="component" value="Unassembled WGS sequence"/>
</dbReference>
<accession>A0ABD2YVL1</accession>
<comment type="caution">
    <text evidence="2">The sequence shown here is derived from an EMBL/GenBank/DDBJ whole genome shotgun (WGS) entry which is preliminary data.</text>
</comment>
<protein>
    <recommendedName>
        <fullName evidence="1">Sieve element occlusion N-terminal domain-containing protein</fullName>
    </recommendedName>
</protein>
<proteinExistence type="predicted"/>
<feature type="domain" description="Sieve element occlusion N-terminal" evidence="1">
    <location>
        <begin position="116"/>
        <end position="393"/>
    </location>
</feature>
<reference evidence="2 3" key="1">
    <citation type="submission" date="2024-11" db="EMBL/GenBank/DDBJ databases">
        <title>A near-complete genome assembly of Cinchona calisaya.</title>
        <authorList>
            <person name="Lian D.C."/>
            <person name="Zhao X.W."/>
            <person name="Wei L."/>
        </authorList>
    </citation>
    <scope>NUCLEOTIDE SEQUENCE [LARGE SCALE GENOMIC DNA]</scope>
    <source>
        <tissue evidence="2">Nenye</tissue>
    </source>
</reference>
<gene>
    <name evidence="2" type="ORF">ACH5RR_030771</name>
</gene>
<keyword evidence="3" id="KW-1185">Reference proteome</keyword>
<dbReference type="InterPro" id="IPR039299">
    <property type="entry name" value="SEOA"/>
</dbReference>
<dbReference type="AlphaFoldDB" id="A0ABD2YVL1"/>
<sequence>MCHLQGASKCSNCSPFSQSTYTATAAIAANSAIATIEIVPTTRAQPLSQATNEIVPTTRDQPLTTTHSHLGEVPAVRSHPTTNVPGILMTEPTNTIVHSSRSSQLMSGERHISSTSDDTAIIKQILSTHAPDGREFDVKPLLIIIQDIVSCANRTSHAVGGQSHDHINTWEEKAIYSGYSDELEFLASLIKKTNNEIINECSAGGDAHLITIALFRSLSSYSWEAKATIAFAAFAVSYAEFWLVAQLYTTNPLAKSVVVLKDLPEIMEPTEALKQKFEAVNNLMKAILDVTECIIKFKELFSQPEMESAAAHILIAVYWTVRCIVTCSITLLNLIALGHKYVAEALELNSLAHKLAGIKKDLERQMALINQKIEEMSQNDAFLELILLSETPHIDNMKILRALIYGKEDQLPLYDGTQKRSLFPYLHLNTTSFFLHLASLDILRREHVLLFISDLELSYKELEILRLTYVESRQHPTRVESQYEVVWLPVVDRLSPWQEEKQKQFELVQNSMPWYSVAHPMMIGPAAIRFIKEIWGFNEKPQLVVLDPQGKESNRNALHMMWIWGNLALPFTKAKEEALWREETWRIQLLADSIDQNLLL</sequence>
<name>A0ABD2YVL1_9GENT</name>
<organism evidence="2 3">
    <name type="scientific">Cinchona calisaya</name>
    <dbReference type="NCBI Taxonomy" id="153742"/>
    <lineage>
        <taxon>Eukaryota</taxon>
        <taxon>Viridiplantae</taxon>
        <taxon>Streptophyta</taxon>
        <taxon>Embryophyta</taxon>
        <taxon>Tracheophyta</taxon>
        <taxon>Spermatophyta</taxon>
        <taxon>Magnoliopsida</taxon>
        <taxon>eudicotyledons</taxon>
        <taxon>Gunneridae</taxon>
        <taxon>Pentapetalae</taxon>
        <taxon>asterids</taxon>
        <taxon>lamiids</taxon>
        <taxon>Gentianales</taxon>
        <taxon>Rubiaceae</taxon>
        <taxon>Cinchonoideae</taxon>
        <taxon>Cinchoneae</taxon>
        <taxon>Cinchona</taxon>
    </lineage>
</organism>
<evidence type="ECO:0000313" key="3">
    <source>
        <dbReference type="Proteomes" id="UP001630127"/>
    </source>
</evidence>
<dbReference type="InterPro" id="IPR027942">
    <property type="entry name" value="SEO_N"/>
</dbReference>
<dbReference type="PANTHER" id="PTHR33232">
    <property type="entry name" value="PROTEIN SIEVE ELEMENT OCCLUSION B-LIKE"/>
    <property type="match status" value="1"/>
</dbReference>
<dbReference type="EMBL" id="JBJUIK010000012">
    <property type="protein sequence ID" value="KAL3511370.1"/>
    <property type="molecule type" value="Genomic_DNA"/>
</dbReference>
<evidence type="ECO:0000313" key="2">
    <source>
        <dbReference type="EMBL" id="KAL3511370.1"/>
    </source>
</evidence>
<dbReference type="PANTHER" id="PTHR33232:SF20">
    <property type="entry name" value="PROTEIN SIEVE ELEMENT OCCLUSION B-LIKE"/>
    <property type="match status" value="1"/>
</dbReference>